<comment type="caution">
    <text evidence="2">The sequence shown here is derived from an EMBL/GenBank/DDBJ whole genome shotgun (WGS) entry which is preliminary data.</text>
</comment>
<proteinExistence type="predicted"/>
<feature type="signal peptide" evidence="1">
    <location>
        <begin position="1"/>
        <end position="18"/>
    </location>
</feature>
<reference evidence="2 3" key="1">
    <citation type="submission" date="2020-11" db="EMBL/GenBank/DDBJ databases">
        <title>genome sequence of strain KACC 18849.</title>
        <authorList>
            <person name="Gao J."/>
            <person name="Zhang X."/>
        </authorList>
    </citation>
    <scope>NUCLEOTIDE SEQUENCE [LARGE SCALE GENOMIC DNA]</scope>
    <source>
        <strain evidence="2 3">KACC 18849</strain>
    </source>
</reference>
<organism evidence="2 3">
    <name type="scientific">Caulobacter hibisci</name>
    <dbReference type="NCBI Taxonomy" id="2035993"/>
    <lineage>
        <taxon>Bacteria</taxon>
        <taxon>Pseudomonadati</taxon>
        <taxon>Pseudomonadota</taxon>
        <taxon>Alphaproteobacteria</taxon>
        <taxon>Caulobacterales</taxon>
        <taxon>Caulobacteraceae</taxon>
        <taxon>Caulobacter</taxon>
    </lineage>
</organism>
<gene>
    <name evidence="2" type="ORF">I4Q42_00710</name>
</gene>
<evidence type="ECO:0000256" key="1">
    <source>
        <dbReference type="SAM" id="SignalP"/>
    </source>
</evidence>
<name>A0ABS0STA7_9CAUL</name>
<evidence type="ECO:0000313" key="2">
    <source>
        <dbReference type="EMBL" id="MBI1682185.1"/>
    </source>
</evidence>
<dbReference type="EMBL" id="JADWOX010000001">
    <property type="protein sequence ID" value="MBI1682185.1"/>
    <property type="molecule type" value="Genomic_DNA"/>
</dbReference>
<feature type="chain" id="PRO_5047131940" evidence="1">
    <location>
        <begin position="19"/>
        <end position="136"/>
    </location>
</feature>
<accession>A0ABS0STA7</accession>
<evidence type="ECO:0000313" key="3">
    <source>
        <dbReference type="Proteomes" id="UP000639859"/>
    </source>
</evidence>
<sequence length="136" mass="14522">MKKRLVACLLSVPMLGLALPAVSESWKPAPGEAKTQYDADFLRVDDQTGLIVLRIAEGKGGGPYRSWPAGKGPIMIFALDCAADKWMDLGMDFAGDKGLPKNWRKEAKLDDISGAAGKAGKMACETKDSLVKATLP</sequence>
<dbReference type="RefSeq" id="WP_198574154.1">
    <property type="nucleotide sequence ID" value="NZ_JADWOX010000001.1"/>
</dbReference>
<keyword evidence="3" id="KW-1185">Reference proteome</keyword>
<protein>
    <submittedName>
        <fullName evidence="2">Uncharacterized protein</fullName>
    </submittedName>
</protein>
<keyword evidence="1" id="KW-0732">Signal</keyword>
<dbReference type="Proteomes" id="UP000639859">
    <property type="component" value="Unassembled WGS sequence"/>
</dbReference>